<dbReference type="Proteomes" id="UP001561046">
    <property type="component" value="Unassembled WGS sequence"/>
</dbReference>
<protein>
    <submittedName>
        <fullName evidence="1">PIG-L deacetylase family protein</fullName>
        <ecNumber evidence="1">3.5.1.-</ecNumber>
    </submittedName>
</protein>
<dbReference type="PANTHER" id="PTHR12993:SF11">
    <property type="entry name" value="N-ACETYLGLUCOSAMINYL-PHOSPHATIDYLINOSITOL DE-N-ACETYLASE"/>
    <property type="match status" value="1"/>
</dbReference>
<dbReference type="PANTHER" id="PTHR12993">
    <property type="entry name" value="N-ACETYLGLUCOSAMINYL-PHOSPHATIDYLINOSITOL DE-N-ACETYLASE-RELATED"/>
    <property type="match status" value="1"/>
</dbReference>
<dbReference type="InterPro" id="IPR003737">
    <property type="entry name" value="GlcNAc_PI_deacetylase-related"/>
</dbReference>
<reference evidence="1 2" key="1">
    <citation type="journal article" date="2013" name="Int. J. Syst. Evol. Microbiol.">
        <title>Comamonas guangdongensis sp. nov., isolated from subterranean forest sediment, and emended description of the genus Comamonas.</title>
        <authorList>
            <person name="Zhang J."/>
            <person name="Wang Y."/>
            <person name="Zhou S."/>
            <person name="Wu C."/>
            <person name="He J."/>
            <person name="Li F."/>
        </authorList>
    </citation>
    <scope>NUCLEOTIDE SEQUENCE [LARGE SCALE GENOMIC DNA]</scope>
    <source>
        <strain evidence="1 2">CCTCC AB2011133</strain>
    </source>
</reference>
<organism evidence="1 2">
    <name type="scientific">Comamonas guangdongensis</name>
    <dbReference type="NCBI Taxonomy" id="510515"/>
    <lineage>
        <taxon>Bacteria</taxon>
        <taxon>Pseudomonadati</taxon>
        <taxon>Pseudomonadota</taxon>
        <taxon>Betaproteobacteria</taxon>
        <taxon>Burkholderiales</taxon>
        <taxon>Comamonadaceae</taxon>
        <taxon>Comamonas</taxon>
    </lineage>
</organism>
<keyword evidence="1" id="KW-0378">Hydrolase</keyword>
<keyword evidence="2" id="KW-1185">Reference proteome</keyword>
<dbReference type="GO" id="GO:0016787">
    <property type="term" value="F:hydrolase activity"/>
    <property type="evidence" value="ECO:0007669"/>
    <property type="project" value="UniProtKB-KW"/>
</dbReference>
<dbReference type="InterPro" id="IPR024078">
    <property type="entry name" value="LmbE-like_dom_sf"/>
</dbReference>
<proteinExistence type="predicted"/>
<evidence type="ECO:0000313" key="1">
    <source>
        <dbReference type="EMBL" id="MEX8192612.1"/>
    </source>
</evidence>
<dbReference type="Gene3D" id="3.40.50.10320">
    <property type="entry name" value="LmbE-like"/>
    <property type="match status" value="1"/>
</dbReference>
<dbReference type="EMBL" id="JBFYGN010000006">
    <property type="protein sequence ID" value="MEX8192612.1"/>
    <property type="molecule type" value="Genomic_DNA"/>
</dbReference>
<dbReference type="RefSeq" id="WP_369337814.1">
    <property type="nucleotide sequence ID" value="NZ_JBFYGN010000006.1"/>
</dbReference>
<name>A0ABV3ZSU5_9BURK</name>
<dbReference type="EC" id="3.5.1.-" evidence="1"/>
<gene>
    <name evidence="1" type="ORF">AB6724_07145</name>
</gene>
<sequence>MIYGVDLFVIINPIKNILVLAPHTDDGEFGCGATIARYVEEGARVIYAAFSAAEQSVLPHLPRDILRTEVRQATSVLGIADKDCLVFDFDVRYFPEQRQRILDKMIELQKEYRPDMVFLPSINDTHQDHKTIAEEGFRAFKRTTMLGYEVPWNNLDFRTSCFFEISEKFLLKKINALEKYQSQKHRNYANEEFIRSLALTRGVQIGKRYAEAFEVVRWVIS</sequence>
<dbReference type="SUPFAM" id="SSF102588">
    <property type="entry name" value="LmbE-like"/>
    <property type="match status" value="1"/>
</dbReference>
<evidence type="ECO:0000313" key="2">
    <source>
        <dbReference type="Proteomes" id="UP001561046"/>
    </source>
</evidence>
<comment type="caution">
    <text evidence="1">The sequence shown here is derived from an EMBL/GenBank/DDBJ whole genome shotgun (WGS) entry which is preliminary data.</text>
</comment>
<dbReference type="Pfam" id="PF02585">
    <property type="entry name" value="PIG-L"/>
    <property type="match status" value="1"/>
</dbReference>
<accession>A0ABV3ZSU5</accession>